<name>A0A0R2XLP3_9GAMM</name>
<dbReference type="CDD" id="cd01294">
    <property type="entry name" value="DHOase"/>
    <property type="match status" value="1"/>
</dbReference>
<feature type="binding site" evidence="10">
    <location>
        <position position="185"/>
    </location>
    <ligand>
        <name>Zn(2+)</name>
        <dbReference type="ChEBI" id="CHEBI:29105"/>
        <label>2</label>
    </ligand>
</feature>
<evidence type="ECO:0000256" key="4">
    <source>
        <dbReference type="ARBA" id="ARBA00012860"/>
    </source>
</evidence>
<protein>
    <recommendedName>
        <fullName evidence="4 10">Dihydroorotase</fullName>
        <shortName evidence="10">DHOase</shortName>
        <ecNumber evidence="4 10">3.5.2.3</ecNumber>
    </recommendedName>
</protein>
<feature type="binding site" evidence="10">
    <location>
        <position position="24"/>
    </location>
    <ligand>
        <name>Zn(2+)</name>
        <dbReference type="ChEBI" id="CHEBI:29105"/>
        <label>1</label>
    </ligand>
</feature>
<dbReference type="GO" id="GO:0006207">
    <property type="term" value="P:'de novo' pyrimidine nucleobase biosynthetic process"/>
    <property type="evidence" value="ECO:0007669"/>
    <property type="project" value="TreeGrafter"/>
</dbReference>
<dbReference type="GO" id="GO:0044205">
    <property type="term" value="P:'de novo' UMP biosynthetic process"/>
    <property type="evidence" value="ECO:0007669"/>
    <property type="project" value="UniProtKB-UniRule"/>
</dbReference>
<dbReference type="PROSITE" id="PS00483">
    <property type="entry name" value="DIHYDROOROTASE_2"/>
    <property type="match status" value="1"/>
</dbReference>
<evidence type="ECO:0000313" key="13">
    <source>
        <dbReference type="EMBL" id="KRP37200.1"/>
    </source>
</evidence>
<feature type="domain" description="Amidohydrolase-related" evidence="12">
    <location>
        <begin position="22"/>
        <end position="322"/>
    </location>
</feature>
<dbReference type="HAMAP" id="MF_00219">
    <property type="entry name" value="PyrC_classII"/>
    <property type="match status" value="1"/>
</dbReference>
<dbReference type="UniPathway" id="UPA00070">
    <property type="reaction ID" value="UER00117"/>
</dbReference>
<dbReference type="InterPro" id="IPR002195">
    <property type="entry name" value="Dihydroorotase_CS"/>
</dbReference>
<gene>
    <name evidence="10" type="primary">pyrC</name>
    <name evidence="13" type="ORF">ABS26_09565</name>
</gene>
<evidence type="ECO:0000256" key="6">
    <source>
        <dbReference type="ARBA" id="ARBA00022801"/>
    </source>
</evidence>
<keyword evidence="5 10" id="KW-0479">Metal-binding</keyword>
<dbReference type="GO" id="GO:0005829">
    <property type="term" value="C:cytosol"/>
    <property type="evidence" value="ECO:0007669"/>
    <property type="project" value="TreeGrafter"/>
</dbReference>
<dbReference type="EC" id="3.5.2.3" evidence="4 10"/>
<dbReference type="PANTHER" id="PTHR43137:SF1">
    <property type="entry name" value="DIHYDROOROTASE"/>
    <property type="match status" value="1"/>
</dbReference>
<feature type="binding site" description="via carbamate group" evidence="10">
    <location>
        <position position="110"/>
    </location>
    <ligand>
        <name>Zn(2+)</name>
        <dbReference type="ChEBI" id="CHEBI:29105"/>
        <label>1</label>
    </ligand>
</feature>
<feature type="binding site" evidence="10">
    <location>
        <position position="26"/>
    </location>
    <ligand>
        <name>Zn(2+)</name>
        <dbReference type="ChEBI" id="CHEBI:29105"/>
        <label>1</label>
    </ligand>
</feature>
<feature type="binding site" evidence="10">
    <location>
        <position position="52"/>
    </location>
    <ligand>
        <name>substrate</name>
    </ligand>
</feature>
<feature type="binding site" evidence="10">
    <location>
        <position position="274"/>
    </location>
    <ligand>
        <name>substrate</name>
    </ligand>
</feature>
<dbReference type="AlphaFoldDB" id="A0A0R2XLP3"/>
<keyword evidence="8 10" id="KW-0665">Pyrimidine biosynthesis</keyword>
<feature type="binding site" evidence="10">
    <location>
        <position position="147"/>
    </location>
    <ligand>
        <name>substrate</name>
    </ligand>
</feature>
<dbReference type="FunFam" id="3.20.20.140:FF:000006">
    <property type="entry name" value="Dihydroorotase"/>
    <property type="match status" value="1"/>
</dbReference>
<dbReference type="Pfam" id="PF01979">
    <property type="entry name" value="Amidohydro_1"/>
    <property type="match status" value="1"/>
</dbReference>
<comment type="function">
    <text evidence="1 10">Catalyzes the reversible cyclization of carbamoyl aspartate to dihydroorotate.</text>
</comment>
<comment type="pathway">
    <text evidence="2 10 11">Pyrimidine metabolism; UMP biosynthesis via de novo pathway; (S)-dihydroorotate from bicarbonate: step 3/3.</text>
</comment>
<feature type="binding site" evidence="10">
    <location>
        <position position="230"/>
    </location>
    <ligand>
        <name>substrate</name>
    </ligand>
</feature>
<feature type="modified residue" description="N6-carboxylysine" evidence="10">
    <location>
        <position position="110"/>
    </location>
</feature>
<feature type="binding site" evidence="10">
    <location>
        <position position="258"/>
    </location>
    <ligand>
        <name>Zn(2+)</name>
        <dbReference type="ChEBI" id="CHEBI:29105"/>
        <label>1</label>
    </ligand>
</feature>
<feature type="binding site" description="via carbamate group" evidence="10">
    <location>
        <position position="110"/>
    </location>
    <ligand>
        <name>Zn(2+)</name>
        <dbReference type="ChEBI" id="CHEBI:29105"/>
        <label>2</label>
    </ligand>
</feature>
<evidence type="ECO:0000256" key="7">
    <source>
        <dbReference type="ARBA" id="ARBA00022833"/>
    </source>
</evidence>
<dbReference type="GO" id="GO:0004151">
    <property type="term" value="F:dihydroorotase activity"/>
    <property type="evidence" value="ECO:0007669"/>
    <property type="project" value="UniProtKB-UniRule"/>
</dbReference>
<feature type="binding site" evidence="10">
    <location>
        <position position="262"/>
    </location>
    <ligand>
        <name>substrate</name>
    </ligand>
</feature>
<evidence type="ECO:0000256" key="9">
    <source>
        <dbReference type="ARBA" id="ARBA00048492"/>
    </source>
</evidence>
<reference evidence="13 14" key="1">
    <citation type="submission" date="2015-10" db="EMBL/GenBank/DDBJ databases">
        <title>Metagenome-Assembled Genomes uncover a global brackish microbiome.</title>
        <authorList>
            <person name="Hugerth L.W."/>
            <person name="Larsson J."/>
            <person name="Alneberg J."/>
            <person name="Lindh M.V."/>
            <person name="Legrand C."/>
            <person name="Pinhassi J."/>
            <person name="Andersson A.F."/>
        </authorList>
    </citation>
    <scope>NUCLEOTIDE SEQUENCE [LARGE SCALE GENOMIC DNA]</scope>
    <source>
        <strain evidence="13">BACL3 MAG-120531-bin86</strain>
    </source>
</reference>
<dbReference type="Gene3D" id="3.20.20.140">
    <property type="entry name" value="Metal-dependent hydrolases"/>
    <property type="match status" value="1"/>
</dbReference>
<evidence type="ECO:0000256" key="1">
    <source>
        <dbReference type="ARBA" id="ARBA00002368"/>
    </source>
</evidence>
<comment type="subunit">
    <text evidence="10">Homodimer.</text>
</comment>
<comment type="similarity">
    <text evidence="3 10 11">Belongs to the metallo-dependent hydrolases superfamily. DHOase family. Class II DHOase subfamily.</text>
</comment>
<feature type="binding site" evidence="10">
    <location>
        <begin position="26"/>
        <end position="28"/>
    </location>
    <ligand>
        <name>substrate</name>
    </ligand>
</feature>
<dbReference type="NCBIfam" id="TIGR00856">
    <property type="entry name" value="pyrC_dimer"/>
    <property type="match status" value="1"/>
</dbReference>
<evidence type="ECO:0000256" key="5">
    <source>
        <dbReference type="ARBA" id="ARBA00022723"/>
    </source>
</evidence>
<proteinExistence type="inferred from homology"/>
<dbReference type="SUPFAM" id="SSF51556">
    <property type="entry name" value="Metallo-dependent hydrolases"/>
    <property type="match status" value="1"/>
</dbReference>
<comment type="catalytic activity">
    <reaction evidence="9 10 11">
        <text>(S)-dihydroorotate + H2O = N-carbamoyl-L-aspartate + H(+)</text>
        <dbReference type="Rhea" id="RHEA:24296"/>
        <dbReference type="ChEBI" id="CHEBI:15377"/>
        <dbReference type="ChEBI" id="CHEBI:15378"/>
        <dbReference type="ChEBI" id="CHEBI:30864"/>
        <dbReference type="ChEBI" id="CHEBI:32814"/>
        <dbReference type="EC" id="3.5.2.3"/>
    </reaction>
</comment>
<accession>A0A0R2XLP3</accession>
<evidence type="ECO:0000256" key="11">
    <source>
        <dbReference type="RuleBase" id="RU003440"/>
    </source>
</evidence>
<keyword evidence="6 10" id="KW-0378">Hydrolase</keyword>
<keyword evidence="7 10" id="KW-0862">Zinc</keyword>
<organism evidence="13 14">
    <name type="scientific">OM182 bacterium BACL3 MAG-120531-bin86</name>
    <dbReference type="NCBI Taxonomy" id="1655628"/>
    <lineage>
        <taxon>Bacteria</taxon>
        <taxon>Pseudomonadati</taxon>
        <taxon>Pseudomonadota</taxon>
        <taxon>Gammaproteobacteria</taxon>
        <taxon>OMG group</taxon>
        <taxon>OM182 clade</taxon>
    </lineage>
</organism>
<evidence type="ECO:0000256" key="3">
    <source>
        <dbReference type="ARBA" id="ARBA00005631"/>
    </source>
</evidence>
<dbReference type="InterPro" id="IPR032466">
    <property type="entry name" value="Metal_Hydrolase"/>
</dbReference>
<dbReference type="Proteomes" id="UP000052124">
    <property type="component" value="Unassembled WGS sequence"/>
</dbReference>
<evidence type="ECO:0000256" key="2">
    <source>
        <dbReference type="ARBA" id="ARBA00004880"/>
    </source>
</evidence>
<dbReference type="PANTHER" id="PTHR43137">
    <property type="entry name" value="DIHYDROOROTASE"/>
    <property type="match status" value="1"/>
</dbReference>
<evidence type="ECO:0000256" key="10">
    <source>
        <dbReference type="HAMAP-Rule" id="MF_00219"/>
    </source>
</evidence>
<dbReference type="InterPro" id="IPR006680">
    <property type="entry name" value="Amidohydro-rel"/>
</dbReference>
<dbReference type="PROSITE" id="PS00482">
    <property type="entry name" value="DIHYDROOROTASE_1"/>
    <property type="match status" value="1"/>
</dbReference>
<comment type="caution">
    <text evidence="13">The sequence shown here is derived from an EMBL/GenBank/DDBJ whole genome shotgun (WGS) entry which is preliminary data.</text>
</comment>
<evidence type="ECO:0000313" key="14">
    <source>
        <dbReference type="Proteomes" id="UP000052124"/>
    </source>
</evidence>
<dbReference type="InterPro" id="IPR004721">
    <property type="entry name" value="DHOdimr"/>
</dbReference>
<dbReference type="GO" id="GO:0008270">
    <property type="term" value="F:zinc ion binding"/>
    <property type="evidence" value="ECO:0007669"/>
    <property type="project" value="UniProtKB-UniRule"/>
</dbReference>
<evidence type="ECO:0000259" key="12">
    <source>
        <dbReference type="Pfam" id="PF01979"/>
    </source>
</evidence>
<comment type="cofactor">
    <cofactor evidence="10 11">
        <name>Zn(2+)</name>
        <dbReference type="ChEBI" id="CHEBI:29105"/>
    </cofactor>
    <text evidence="10 11">Binds 2 Zn(2+) ions per subunit.</text>
</comment>
<dbReference type="PIRSF" id="PIRSF001237">
    <property type="entry name" value="DHOdimr"/>
    <property type="match status" value="1"/>
</dbReference>
<feature type="binding site" evidence="10">
    <location>
        <position position="147"/>
    </location>
    <ligand>
        <name>Zn(2+)</name>
        <dbReference type="ChEBI" id="CHEBI:29105"/>
        <label>2</label>
    </ligand>
</feature>
<evidence type="ECO:0000256" key="8">
    <source>
        <dbReference type="ARBA" id="ARBA00022975"/>
    </source>
</evidence>
<feature type="active site" evidence="10">
    <location>
        <position position="258"/>
    </location>
</feature>
<dbReference type="EMBL" id="LIDH01000347">
    <property type="protein sequence ID" value="KRP37200.1"/>
    <property type="molecule type" value="Genomic_DNA"/>
</dbReference>
<sequence length="355" mass="38983">MNSPDQANELTRQSLTLDQPDDWHLHLRDGDALATTVPHTAAQFARAIVMPNLKPPVTSLQAASEYRDRILSARPSGSEFDPLMTLYLTDSLAPNEVEAAFNSGIVQAVKYYPAGATTNSDSGVSHMSAVMPVLERMAKIGMPLLIHGEVTDHEIDIFDREKVFIETLLEPLCRKLPTLRVVLEHITTRYAVEFVNAAPANVAATITVHHLLFNRNHLLAGAVRPHYYCLPILKRSSHQEALIAAATSGNPKFFLGTDSAPHARHAKESDCGCAGIYTAASAIELYAEVFEDAGALDKLEGFASHYGPDFYGLPRNTNKITLEKKSWQMPSSFTLAQDELIPLRAGESIAWRLAK</sequence>